<evidence type="ECO:0000259" key="7">
    <source>
        <dbReference type="PROSITE" id="PS50043"/>
    </source>
</evidence>
<name>A0A2V4V8D4_PAEBA</name>
<dbReference type="AlphaFoldDB" id="A0A2V4V8D4"/>
<dbReference type="Gene3D" id="3.30.70.270">
    <property type="match status" value="1"/>
</dbReference>
<dbReference type="Pfam" id="PF00563">
    <property type="entry name" value="EAL"/>
    <property type="match status" value="1"/>
</dbReference>
<dbReference type="GO" id="GO:0000160">
    <property type="term" value="P:phosphorelay signal transduction system"/>
    <property type="evidence" value="ECO:0007669"/>
    <property type="project" value="UniProtKB-KW"/>
</dbReference>
<keyword evidence="6" id="KW-0175">Coiled coil</keyword>
<evidence type="ECO:0000259" key="8">
    <source>
        <dbReference type="PROSITE" id="PS50110"/>
    </source>
</evidence>
<dbReference type="SMART" id="SM00091">
    <property type="entry name" value="PAS"/>
    <property type="match status" value="1"/>
</dbReference>
<dbReference type="CDD" id="cd06170">
    <property type="entry name" value="LuxR_C_like"/>
    <property type="match status" value="1"/>
</dbReference>
<dbReference type="Gene3D" id="3.30.450.20">
    <property type="entry name" value="PAS domain"/>
    <property type="match status" value="1"/>
</dbReference>
<evidence type="ECO:0000313" key="13">
    <source>
        <dbReference type="EMBL" id="QKS57739.1"/>
    </source>
</evidence>
<dbReference type="NCBIfam" id="TIGR00254">
    <property type="entry name" value="GGDEF"/>
    <property type="match status" value="1"/>
</dbReference>
<evidence type="ECO:0000256" key="5">
    <source>
        <dbReference type="PROSITE-ProRule" id="PRU00169"/>
    </source>
</evidence>
<feature type="coiled-coil region" evidence="6">
    <location>
        <begin position="131"/>
        <end position="168"/>
    </location>
</feature>
<dbReference type="SMART" id="SM00421">
    <property type="entry name" value="HTH_LUXR"/>
    <property type="match status" value="1"/>
</dbReference>
<gene>
    <name evidence="12" type="ORF">DFQ00_107128</name>
    <name evidence="13" type="ORF">HUB98_16510</name>
</gene>
<reference evidence="12 14" key="1">
    <citation type="submission" date="2018-06" db="EMBL/GenBank/DDBJ databases">
        <title>Genomic Encyclopedia of Type Strains, Phase III (KMG-III): the genomes of soil and plant-associated and newly described type strains.</title>
        <authorList>
            <person name="Whitman W."/>
        </authorList>
    </citation>
    <scope>NUCLEOTIDE SEQUENCE [LARGE SCALE GENOMIC DNA]</scope>
    <source>
        <strain evidence="12 14">CECT 7022</strain>
    </source>
</reference>
<dbReference type="SUPFAM" id="SSF141868">
    <property type="entry name" value="EAL domain-like"/>
    <property type="match status" value="1"/>
</dbReference>
<evidence type="ECO:0000256" key="4">
    <source>
        <dbReference type="ARBA" id="ARBA00023163"/>
    </source>
</evidence>
<dbReference type="InterPro" id="IPR052155">
    <property type="entry name" value="Biofilm_reg_signaling"/>
</dbReference>
<reference evidence="13 15" key="2">
    <citation type="submission" date="2020-06" db="EMBL/GenBank/DDBJ databases">
        <title>Complete genome of Paenibacillus barcinonensis KACC11450.</title>
        <authorList>
            <person name="Kim M."/>
            <person name="Park Y.-J."/>
            <person name="Shin J.-H."/>
        </authorList>
    </citation>
    <scope>NUCLEOTIDE SEQUENCE [LARGE SCALE GENOMIC DNA]</scope>
    <source>
        <strain evidence="13 15">KACC11450</strain>
    </source>
</reference>
<dbReference type="PROSITE" id="PS50043">
    <property type="entry name" value="HTH_LUXR_2"/>
    <property type="match status" value="1"/>
</dbReference>
<keyword evidence="15" id="KW-1185">Reference proteome</keyword>
<dbReference type="SMART" id="SM00448">
    <property type="entry name" value="REC"/>
    <property type="match status" value="1"/>
</dbReference>
<dbReference type="Pfam" id="PF13426">
    <property type="entry name" value="PAS_9"/>
    <property type="match status" value="1"/>
</dbReference>
<proteinExistence type="predicted"/>
<dbReference type="Pfam" id="PF00196">
    <property type="entry name" value="GerE"/>
    <property type="match status" value="1"/>
</dbReference>
<dbReference type="InterPro" id="IPR036388">
    <property type="entry name" value="WH-like_DNA-bd_sf"/>
</dbReference>
<dbReference type="PROSITE" id="PS50887">
    <property type="entry name" value="GGDEF"/>
    <property type="match status" value="1"/>
</dbReference>
<keyword evidence="4" id="KW-0804">Transcription</keyword>
<dbReference type="SUPFAM" id="SSF52172">
    <property type="entry name" value="CheY-like"/>
    <property type="match status" value="1"/>
</dbReference>
<dbReference type="Pfam" id="PF00072">
    <property type="entry name" value="Response_reg"/>
    <property type="match status" value="1"/>
</dbReference>
<evidence type="ECO:0000256" key="3">
    <source>
        <dbReference type="ARBA" id="ARBA00023125"/>
    </source>
</evidence>
<dbReference type="InterPro" id="IPR016032">
    <property type="entry name" value="Sig_transdc_resp-reg_C-effctor"/>
</dbReference>
<dbReference type="InterPro" id="IPR011006">
    <property type="entry name" value="CheY-like_superfamily"/>
</dbReference>
<dbReference type="InterPro" id="IPR000160">
    <property type="entry name" value="GGDEF_dom"/>
</dbReference>
<dbReference type="GO" id="GO:0006355">
    <property type="term" value="P:regulation of DNA-templated transcription"/>
    <property type="evidence" value="ECO:0007669"/>
    <property type="project" value="InterPro"/>
</dbReference>
<dbReference type="InterPro" id="IPR029787">
    <property type="entry name" value="Nucleotide_cyclase"/>
</dbReference>
<dbReference type="EMBL" id="QJSW01000007">
    <property type="protein sequence ID" value="PYE48835.1"/>
    <property type="molecule type" value="Genomic_DNA"/>
</dbReference>
<feature type="domain" description="EAL" evidence="10">
    <location>
        <begin position="460"/>
        <end position="718"/>
    </location>
</feature>
<dbReference type="InterPro" id="IPR043128">
    <property type="entry name" value="Rev_trsase/Diguanyl_cyclase"/>
</dbReference>
<dbReference type="Proteomes" id="UP000509327">
    <property type="component" value="Chromosome"/>
</dbReference>
<dbReference type="CDD" id="cd01949">
    <property type="entry name" value="GGDEF"/>
    <property type="match status" value="1"/>
</dbReference>
<evidence type="ECO:0000259" key="10">
    <source>
        <dbReference type="PROSITE" id="PS50883"/>
    </source>
</evidence>
<feature type="domain" description="HTH luxR-type" evidence="7">
    <location>
        <begin position="762"/>
        <end position="827"/>
    </location>
</feature>
<dbReference type="InterPro" id="IPR000014">
    <property type="entry name" value="PAS"/>
</dbReference>
<dbReference type="CDD" id="cd01948">
    <property type="entry name" value="EAL"/>
    <property type="match status" value="1"/>
</dbReference>
<evidence type="ECO:0000313" key="14">
    <source>
        <dbReference type="Proteomes" id="UP000247790"/>
    </source>
</evidence>
<dbReference type="PROSITE" id="PS50112">
    <property type="entry name" value="PAS"/>
    <property type="match status" value="1"/>
</dbReference>
<dbReference type="Gene3D" id="3.20.20.450">
    <property type="entry name" value="EAL domain"/>
    <property type="match status" value="1"/>
</dbReference>
<dbReference type="CDD" id="cd00130">
    <property type="entry name" value="PAS"/>
    <property type="match status" value="1"/>
</dbReference>
<dbReference type="InterPro" id="IPR000792">
    <property type="entry name" value="Tscrpt_reg_LuxR_C"/>
</dbReference>
<dbReference type="InterPro" id="IPR001789">
    <property type="entry name" value="Sig_transdc_resp-reg_receiver"/>
</dbReference>
<dbReference type="PRINTS" id="PR00038">
    <property type="entry name" value="HTHLUXR"/>
</dbReference>
<dbReference type="GO" id="GO:0003677">
    <property type="term" value="F:DNA binding"/>
    <property type="evidence" value="ECO:0007669"/>
    <property type="project" value="UniProtKB-KW"/>
</dbReference>
<evidence type="ECO:0000259" key="9">
    <source>
        <dbReference type="PROSITE" id="PS50112"/>
    </source>
</evidence>
<dbReference type="SUPFAM" id="SSF46894">
    <property type="entry name" value="C-terminal effector domain of the bipartite response regulators"/>
    <property type="match status" value="1"/>
</dbReference>
<keyword evidence="2" id="KW-0805">Transcription regulation</keyword>
<dbReference type="PANTHER" id="PTHR44757:SF2">
    <property type="entry name" value="BIOFILM ARCHITECTURE MAINTENANCE PROTEIN MBAA"/>
    <property type="match status" value="1"/>
</dbReference>
<keyword evidence="3" id="KW-0238">DNA-binding</keyword>
<dbReference type="InterPro" id="IPR001633">
    <property type="entry name" value="EAL_dom"/>
</dbReference>
<dbReference type="InterPro" id="IPR035919">
    <property type="entry name" value="EAL_sf"/>
</dbReference>
<dbReference type="Proteomes" id="UP000247790">
    <property type="component" value="Unassembled WGS sequence"/>
</dbReference>
<dbReference type="RefSeq" id="WP_167433704.1">
    <property type="nucleotide sequence ID" value="NZ_CP054614.1"/>
</dbReference>
<dbReference type="FunFam" id="3.30.70.270:FF:000001">
    <property type="entry name" value="Diguanylate cyclase domain protein"/>
    <property type="match status" value="1"/>
</dbReference>
<organism evidence="12 14">
    <name type="scientific">Paenibacillus barcinonensis</name>
    <dbReference type="NCBI Taxonomy" id="198119"/>
    <lineage>
        <taxon>Bacteria</taxon>
        <taxon>Bacillati</taxon>
        <taxon>Bacillota</taxon>
        <taxon>Bacilli</taxon>
        <taxon>Bacillales</taxon>
        <taxon>Paenibacillaceae</taxon>
        <taxon>Paenibacillus</taxon>
    </lineage>
</organism>
<sequence>MNSEVNANILIVDETPSHILILQTILESESYTLYTARSSAEGLACVLQHDFAAILLSVEMSEMNGFEMARIIKAGDRTQHIPIIFISSSPLKQEEICHGYAIGAVDYMVKPIESLLLKAKVKKFVELFQSNQKLAHQAKVLEEKSRELERINDELSAVSMELRESEAMANVIFATSLDSMIITDEHRVILKINPAAQQAFMYSEEELLGKHISVLLKYEREECDRFWDEMGAWRFKHPREIDAVRKDDSSFPAEVMVGTCFVQNKVILACTFRDITNKKRSEYLITHMAYHDRLTDLPNRSYFNEQMHIYMYNARQKNEPLALLYLNLDRFKYINDSLGHKIGDLLLKQIAERLKATIREEDFIACFGGDEFNIILPRTNREQAISVAEDILNEFRQSFFIESYELYITTSIGMSVFPYDGEEVYSLLSNASAALYRAKEQGKNSLKLYHTGINIQTYRAFILQNDLRKAIERDELSLYYQPRLNLETGSIDSVEALVRWNHPHWGLILPSEFIPIAEETGLIVNMSDWVMRTACVQIRQWKATKQATLSRLRVSINFSAQQFMQRDFFDKLEALQQDTGANPEDIEIEITEYTLFGGNPDILSKLSILRDIGISISIDDFGAGYSSLNCLMNFPKDTLKIDKSIIQRLSDKSSDSITMVSAIITLAGSMNMSVIAEGVENGEQLQILQRIGCKAIQGYLFCPPVPPEELEHFIQNYDQPDQANQTYIAAHMTGLTRYASSAEAIQTDAKLNQSILQAAMKRTRERYGISARETEVLELLVKGLSNREISDQLFISEHTVKNHITHIFQKLNVSDRMQAMSYINQACMEESRRLNTLME</sequence>
<dbReference type="NCBIfam" id="TIGR00229">
    <property type="entry name" value="sensory_box"/>
    <property type="match status" value="1"/>
</dbReference>
<accession>A0A2V4V8D4</accession>
<dbReference type="Pfam" id="PF00990">
    <property type="entry name" value="GGDEF"/>
    <property type="match status" value="1"/>
</dbReference>
<dbReference type="SUPFAM" id="SSF55073">
    <property type="entry name" value="Nucleotide cyclase"/>
    <property type="match status" value="1"/>
</dbReference>
<evidence type="ECO:0000256" key="1">
    <source>
        <dbReference type="ARBA" id="ARBA00023012"/>
    </source>
</evidence>
<dbReference type="SUPFAM" id="SSF55785">
    <property type="entry name" value="PYP-like sensor domain (PAS domain)"/>
    <property type="match status" value="1"/>
</dbReference>
<dbReference type="PROSITE" id="PS50883">
    <property type="entry name" value="EAL"/>
    <property type="match status" value="1"/>
</dbReference>
<evidence type="ECO:0000313" key="15">
    <source>
        <dbReference type="Proteomes" id="UP000509327"/>
    </source>
</evidence>
<feature type="domain" description="PAS" evidence="9">
    <location>
        <begin position="165"/>
        <end position="222"/>
    </location>
</feature>
<dbReference type="Gene3D" id="3.40.50.2300">
    <property type="match status" value="1"/>
</dbReference>
<dbReference type="SMART" id="SM00267">
    <property type="entry name" value="GGDEF"/>
    <property type="match status" value="1"/>
</dbReference>
<protein>
    <submittedName>
        <fullName evidence="13">EAL domain-containing protein</fullName>
    </submittedName>
    <submittedName>
        <fullName evidence="12">PAS domain S-box-containing protein/diguanylate cyclase (GGDEF)-like protein</fullName>
    </submittedName>
</protein>
<feature type="domain" description="GGDEF" evidence="11">
    <location>
        <begin position="319"/>
        <end position="451"/>
    </location>
</feature>
<feature type="domain" description="Response regulatory" evidence="8">
    <location>
        <begin position="8"/>
        <end position="125"/>
    </location>
</feature>
<evidence type="ECO:0000256" key="6">
    <source>
        <dbReference type="SAM" id="Coils"/>
    </source>
</evidence>
<dbReference type="Gene3D" id="1.10.10.10">
    <property type="entry name" value="Winged helix-like DNA-binding domain superfamily/Winged helix DNA-binding domain"/>
    <property type="match status" value="1"/>
</dbReference>
<dbReference type="EMBL" id="CP054614">
    <property type="protein sequence ID" value="QKS57739.1"/>
    <property type="molecule type" value="Genomic_DNA"/>
</dbReference>
<evidence type="ECO:0000259" key="11">
    <source>
        <dbReference type="PROSITE" id="PS50887"/>
    </source>
</evidence>
<dbReference type="PROSITE" id="PS00622">
    <property type="entry name" value="HTH_LUXR_1"/>
    <property type="match status" value="1"/>
</dbReference>
<dbReference type="PANTHER" id="PTHR44757">
    <property type="entry name" value="DIGUANYLATE CYCLASE DGCP"/>
    <property type="match status" value="1"/>
</dbReference>
<evidence type="ECO:0000313" key="12">
    <source>
        <dbReference type="EMBL" id="PYE48835.1"/>
    </source>
</evidence>
<comment type="caution">
    <text evidence="5">Lacks conserved residue(s) required for the propagation of feature annotation.</text>
</comment>
<evidence type="ECO:0000256" key="2">
    <source>
        <dbReference type="ARBA" id="ARBA00023015"/>
    </source>
</evidence>
<dbReference type="SMART" id="SM00052">
    <property type="entry name" value="EAL"/>
    <property type="match status" value="1"/>
</dbReference>
<dbReference type="InterPro" id="IPR035965">
    <property type="entry name" value="PAS-like_dom_sf"/>
</dbReference>
<dbReference type="PROSITE" id="PS50110">
    <property type="entry name" value="RESPONSE_REGULATORY"/>
    <property type="match status" value="1"/>
</dbReference>
<keyword evidence="1" id="KW-0902">Two-component regulatory system</keyword>